<evidence type="ECO:0000313" key="3">
    <source>
        <dbReference type="Proteomes" id="UP000503117"/>
    </source>
</evidence>
<gene>
    <name evidence="2" type="ORF">HH213_23405</name>
</gene>
<protein>
    <submittedName>
        <fullName evidence="2">Uncharacterized protein</fullName>
    </submittedName>
</protein>
<dbReference type="RefSeq" id="WP_169113827.1">
    <property type="nucleotide sequence ID" value="NZ_CP051684.1"/>
</dbReference>
<reference evidence="2 3" key="1">
    <citation type="submission" date="2020-04" db="EMBL/GenBank/DDBJ databases">
        <title>Genome sequencing of novel species.</title>
        <authorList>
            <person name="Heo J."/>
            <person name="Kim S.-J."/>
            <person name="Kim J.-S."/>
            <person name="Hong S.-B."/>
            <person name="Kwon S.-W."/>
        </authorList>
    </citation>
    <scope>NUCLEOTIDE SEQUENCE [LARGE SCALE GENOMIC DNA]</scope>
    <source>
        <strain evidence="2 3">AF9R3</strain>
    </source>
</reference>
<proteinExistence type="predicted"/>
<feature type="chain" id="PRO_5045894375" evidence="1">
    <location>
        <begin position="26"/>
        <end position="139"/>
    </location>
</feature>
<keyword evidence="1" id="KW-0732">Signal</keyword>
<evidence type="ECO:0000313" key="2">
    <source>
        <dbReference type="EMBL" id="QJD92774.1"/>
    </source>
</evidence>
<name>A0ABX6MEL3_9BURK</name>
<keyword evidence="3" id="KW-1185">Reference proteome</keyword>
<accession>A0ABX6MEL3</accession>
<feature type="signal peptide" evidence="1">
    <location>
        <begin position="1"/>
        <end position="25"/>
    </location>
</feature>
<dbReference type="EMBL" id="CP051684">
    <property type="protein sequence ID" value="QJD92774.1"/>
    <property type="molecule type" value="Genomic_DNA"/>
</dbReference>
<organism evidence="2 3">
    <name type="scientific">Duganella dendranthematis</name>
    <dbReference type="NCBI Taxonomy" id="2728021"/>
    <lineage>
        <taxon>Bacteria</taxon>
        <taxon>Pseudomonadati</taxon>
        <taxon>Pseudomonadota</taxon>
        <taxon>Betaproteobacteria</taxon>
        <taxon>Burkholderiales</taxon>
        <taxon>Oxalobacteraceae</taxon>
        <taxon>Telluria group</taxon>
        <taxon>Duganella</taxon>
    </lineage>
</organism>
<evidence type="ECO:0000256" key="1">
    <source>
        <dbReference type="SAM" id="SignalP"/>
    </source>
</evidence>
<dbReference type="Proteomes" id="UP000503117">
    <property type="component" value="Chromosome"/>
</dbReference>
<sequence>MVHRAKINRRIFFACSALVASLSHAQGSKISDTYLDTSYQFMASDGASLVRSAQKKMPGILHTQLDEEVSTDRRVVMINSAAPNTALSVALARAWKRDFIEEGVEETRKMLLDCQRETSVLLTIPFMRSDGQQAHCFRF</sequence>